<name>A0AAJ2N5V1_9BACL</name>
<sequence>MFEGGVPVAERDKDSQERLEAELHERLTAGEMESEEPSEAVRRRIAPRTEIRIQTTLDPIVEETNRYRSIAEEVDDRYDQYMKRAKRDGESRT</sequence>
<dbReference type="EMBL" id="JAVYAA010000004">
    <property type="protein sequence ID" value="MDT8978346.1"/>
    <property type="molecule type" value="Genomic_DNA"/>
</dbReference>
<dbReference type="Proteomes" id="UP001250538">
    <property type="component" value="Unassembled WGS sequence"/>
</dbReference>
<keyword evidence="2" id="KW-1185">Reference proteome</keyword>
<dbReference type="AlphaFoldDB" id="A0AAJ2N5V1"/>
<evidence type="ECO:0000313" key="1">
    <source>
        <dbReference type="EMBL" id="MDT8978346.1"/>
    </source>
</evidence>
<reference evidence="2" key="1">
    <citation type="submission" date="2023-09" db="EMBL/GenBank/DDBJ databases">
        <title>Paenibacillus sp. chi10 Genome sequencing and assembly.</title>
        <authorList>
            <person name="Kim I."/>
        </authorList>
    </citation>
    <scope>NUCLEOTIDE SEQUENCE [LARGE SCALE GENOMIC DNA]</scope>
    <source>
        <strain evidence="2">chi10</strain>
    </source>
</reference>
<comment type="caution">
    <text evidence="1">The sequence shown here is derived from an EMBL/GenBank/DDBJ whole genome shotgun (WGS) entry which is preliminary data.</text>
</comment>
<dbReference type="RefSeq" id="WP_142545389.1">
    <property type="nucleotide sequence ID" value="NZ_JAVYAA010000004.1"/>
</dbReference>
<protein>
    <submittedName>
        <fullName evidence="1">Uncharacterized protein</fullName>
    </submittedName>
</protein>
<evidence type="ECO:0000313" key="2">
    <source>
        <dbReference type="Proteomes" id="UP001250538"/>
    </source>
</evidence>
<organism evidence="1 2">
    <name type="scientific">Paenibacillus suaedae</name>
    <dbReference type="NCBI Taxonomy" id="3077233"/>
    <lineage>
        <taxon>Bacteria</taxon>
        <taxon>Bacillati</taxon>
        <taxon>Bacillota</taxon>
        <taxon>Bacilli</taxon>
        <taxon>Bacillales</taxon>
        <taxon>Paenibacillaceae</taxon>
        <taxon>Paenibacillus</taxon>
    </lineage>
</organism>
<accession>A0AAJ2N5V1</accession>
<gene>
    <name evidence="1" type="ORF">RQP50_19135</name>
</gene>
<proteinExistence type="predicted"/>